<feature type="transmembrane region" description="Helical" evidence="12">
    <location>
        <begin position="150"/>
        <end position="173"/>
    </location>
</feature>
<keyword evidence="10 12" id="KW-0472">Membrane</keyword>
<organism evidence="14 15">
    <name type="scientific">Zymobacter palmae</name>
    <dbReference type="NCBI Taxonomy" id="33074"/>
    <lineage>
        <taxon>Bacteria</taxon>
        <taxon>Pseudomonadati</taxon>
        <taxon>Pseudomonadota</taxon>
        <taxon>Gammaproteobacteria</taxon>
        <taxon>Oceanospirillales</taxon>
        <taxon>Halomonadaceae</taxon>
        <taxon>Zymobacter group</taxon>
        <taxon>Zymobacter</taxon>
    </lineage>
</organism>
<evidence type="ECO:0000256" key="3">
    <source>
        <dbReference type="ARBA" id="ARBA00022448"/>
    </source>
</evidence>
<evidence type="ECO:0000256" key="7">
    <source>
        <dbReference type="ARBA" id="ARBA00022781"/>
    </source>
</evidence>
<evidence type="ECO:0000256" key="6">
    <source>
        <dbReference type="ARBA" id="ARBA00022692"/>
    </source>
</evidence>
<dbReference type="NCBIfam" id="NF004477">
    <property type="entry name" value="PRK05815.1-1"/>
    <property type="match status" value="1"/>
</dbReference>
<keyword evidence="9 12" id="KW-0406">Ion transport</keyword>
<dbReference type="PANTHER" id="PTHR42823">
    <property type="entry name" value="ATP SYNTHASE SUBUNIT A, CHLOROPLASTIC"/>
    <property type="match status" value="1"/>
</dbReference>
<evidence type="ECO:0000256" key="10">
    <source>
        <dbReference type="ARBA" id="ARBA00023136"/>
    </source>
</evidence>
<dbReference type="InterPro" id="IPR023011">
    <property type="entry name" value="ATP_synth_F0_asu_AS"/>
</dbReference>
<dbReference type="PROSITE" id="PS00449">
    <property type="entry name" value="ATPASE_A"/>
    <property type="match status" value="1"/>
</dbReference>
<dbReference type="KEGG" id="zpl:ZBT109_0026"/>
<dbReference type="RefSeq" id="WP_027704373.1">
    <property type="nucleotide sequence ID" value="NZ_AP018933.1"/>
</dbReference>
<dbReference type="Gene3D" id="1.20.120.220">
    <property type="entry name" value="ATP synthase, F0 complex, subunit A"/>
    <property type="match status" value="1"/>
</dbReference>
<dbReference type="STRING" id="1123510.GCA_000620025_00119"/>
<keyword evidence="8 12" id="KW-1133">Transmembrane helix</keyword>
<dbReference type="GO" id="GO:0046933">
    <property type="term" value="F:proton-transporting ATP synthase activity, rotational mechanism"/>
    <property type="evidence" value="ECO:0007669"/>
    <property type="project" value="UniProtKB-UniRule"/>
</dbReference>
<feature type="transmembrane region" description="Helical" evidence="12">
    <location>
        <begin position="54"/>
        <end position="73"/>
    </location>
</feature>
<reference evidence="14 15" key="1">
    <citation type="submission" date="2018-09" db="EMBL/GenBank/DDBJ databases">
        <title>Zymobacter palmae IAM14233 (=T109) whole genome analysis.</title>
        <authorList>
            <person name="Yanase H."/>
        </authorList>
    </citation>
    <scope>NUCLEOTIDE SEQUENCE [LARGE SCALE GENOMIC DNA]</scope>
    <source>
        <strain evidence="14 15">IAM14233</strain>
    </source>
</reference>
<dbReference type="CDD" id="cd00310">
    <property type="entry name" value="ATP-synt_Fo_a_6"/>
    <property type="match status" value="1"/>
</dbReference>
<feature type="transmembrane region" description="Helical" evidence="12">
    <location>
        <begin position="245"/>
        <end position="270"/>
    </location>
</feature>
<evidence type="ECO:0000256" key="9">
    <source>
        <dbReference type="ARBA" id="ARBA00023065"/>
    </source>
</evidence>
<evidence type="ECO:0000313" key="14">
    <source>
        <dbReference type="EMBL" id="BBG28826.1"/>
    </source>
</evidence>
<dbReference type="AlphaFoldDB" id="A0A348HB24"/>
<evidence type="ECO:0000256" key="12">
    <source>
        <dbReference type="HAMAP-Rule" id="MF_01393"/>
    </source>
</evidence>
<evidence type="ECO:0000256" key="1">
    <source>
        <dbReference type="ARBA" id="ARBA00004141"/>
    </source>
</evidence>
<dbReference type="InterPro" id="IPR045082">
    <property type="entry name" value="ATP_syn_F0_a_bact/chloroplast"/>
</dbReference>
<evidence type="ECO:0000313" key="15">
    <source>
        <dbReference type="Proteomes" id="UP000267342"/>
    </source>
</evidence>
<evidence type="ECO:0000256" key="13">
    <source>
        <dbReference type="RuleBase" id="RU000483"/>
    </source>
</evidence>
<dbReference type="OrthoDB" id="9789241at2"/>
<dbReference type="GO" id="GO:0045259">
    <property type="term" value="C:proton-transporting ATP synthase complex"/>
    <property type="evidence" value="ECO:0007669"/>
    <property type="project" value="UniProtKB-KW"/>
</dbReference>
<feature type="transmembrane region" description="Helical" evidence="12">
    <location>
        <begin position="108"/>
        <end position="129"/>
    </location>
</feature>
<keyword evidence="3 12" id="KW-0813">Transport</keyword>
<evidence type="ECO:0000256" key="11">
    <source>
        <dbReference type="ARBA" id="ARBA00023310"/>
    </source>
</evidence>
<evidence type="ECO:0000256" key="4">
    <source>
        <dbReference type="ARBA" id="ARBA00022475"/>
    </source>
</evidence>
<dbReference type="EMBL" id="AP018933">
    <property type="protein sequence ID" value="BBG28826.1"/>
    <property type="molecule type" value="Genomic_DNA"/>
</dbReference>
<comment type="subcellular location">
    <subcellularLocation>
        <location evidence="12 13">Cell membrane</location>
        <topology evidence="12 13">Multi-pass membrane protein</topology>
    </subcellularLocation>
    <subcellularLocation>
        <location evidence="1">Membrane</location>
        <topology evidence="1">Multi-pass membrane protein</topology>
    </subcellularLocation>
</comment>
<sequence length="277" mass="31015">MAEQETAMTSSEYINHHLQSWVFGLDKSTGQLMTAHDAAQAKAMGFWSINLDTMGWALVLGILMMWFLRRVAVKATSDQPGKVQNFVEMLIGFVGNLVRNSFHGKSPVIAPLALVVFVWVLMMNIMDILPVDLIPLIASMLGAPHMRTLATADVNITFGLSIGVFLLILFYSFKIKGVGGFVKELTSQPMNHWAMIPFNLVLELVGLFVKPLSLALRLFGNMFAAEVIFILIALLPWWVQWVLSAPWAIFHVLVIPLQAFIFMMLTVVYLSQAHEKH</sequence>
<accession>A0A348HB24</accession>
<keyword evidence="6 12" id="KW-0812">Transmembrane</keyword>
<dbReference type="Pfam" id="PF00119">
    <property type="entry name" value="ATP-synt_A"/>
    <property type="match status" value="1"/>
</dbReference>
<gene>
    <name evidence="12" type="primary">atpB</name>
    <name evidence="14" type="ORF">ZBT109_0026</name>
</gene>
<dbReference type="Proteomes" id="UP000267342">
    <property type="component" value="Chromosome"/>
</dbReference>
<dbReference type="SUPFAM" id="SSF81336">
    <property type="entry name" value="F1F0 ATP synthase subunit A"/>
    <property type="match status" value="1"/>
</dbReference>
<feature type="transmembrane region" description="Helical" evidence="12">
    <location>
        <begin position="85"/>
        <end position="102"/>
    </location>
</feature>
<evidence type="ECO:0000256" key="5">
    <source>
        <dbReference type="ARBA" id="ARBA00022547"/>
    </source>
</evidence>
<dbReference type="InterPro" id="IPR000568">
    <property type="entry name" value="ATP_synth_F0_asu"/>
</dbReference>
<keyword evidence="11 12" id="KW-0066">ATP synthesis</keyword>
<evidence type="ECO:0000256" key="8">
    <source>
        <dbReference type="ARBA" id="ARBA00022989"/>
    </source>
</evidence>
<protein>
    <recommendedName>
        <fullName evidence="12 13">ATP synthase subunit a</fullName>
    </recommendedName>
    <alternativeName>
        <fullName evidence="12">ATP synthase F0 sector subunit a</fullName>
    </alternativeName>
    <alternativeName>
        <fullName evidence="12">F-ATPase subunit 6</fullName>
    </alternativeName>
</protein>
<proteinExistence type="inferred from homology"/>
<dbReference type="HAMAP" id="MF_01393">
    <property type="entry name" value="ATP_synth_a_bact"/>
    <property type="match status" value="1"/>
</dbReference>
<comment type="function">
    <text evidence="12 13">Key component of the proton channel; it plays a direct role in the translocation of protons across the membrane.</text>
</comment>
<dbReference type="GO" id="GO:0042777">
    <property type="term" value="P:proton motive force-driven plasma membrane ATP synthesis"/>
    <property type="evidence" value="ECO:0007669"/>
    <property type="project" value="TreeGrafter"/>
</dbReference>
<evidence type="ECO:0000256" key="2">
    <source>
        <dbReference type="ARBA" id="ARBA00006810"/>
    </source>
</evidence>
<keyword evidence="5 12" id="KW-0138">CF(0)</keyword>
<dbReference type="FunFam" id="1.20.120.220:FF:000002">
    <property type="entry name" value="ATP synthase subunit a"/>
    <property type="match status" value="1"/>
</dbReference>
<name>A0A348HB24_9GAMM</name>
<comment type="similarity">
    <text evidence="2 12 13">Belongs to the ATPase A chain family.</text>
</comment>
<dbReference type="NCBIfam" id="TIGR01131">
    <property type="entry name" value="ATP_synt_6_or_A"/>
    <property type="match status" value="1"/>
</dbReference>
<dbReference type="GO" id="GO:0005886">
    <property type="term" value="C:plasma membrane"/>
    <property type="evidence" value="ECO:0007669"/>
    <property type="project" value="UniProtKB-SubCell"/>
</dbReference>
<keyword evidence="7 12" id="KW-0375">Hydrogen ion transport</keyword>
<feature type="transmembrane region" description="Helical" evidence="12">
    <location>
        <begin position="218"/>
        <end position="239"/>
    </location>
</feature>
<dbReference type="InterPro" id="IPR035908">
    <property type="entry name" value="F0_ATP_A_sf"/>
</dbReference>
<dbReference type="PANTHER" id="PTHR42823:SF3">
    <property type="entry name" value="ATP SYNTHASE SUBUNIT A, CHLOROPLASTIC"/>
    <property type="match status" value="1"/>
</dbReference>
<keyword evidence="15" id="KW-1185">Reference proteome</keyword>
<dbReference type="PRINTS" id="PR00123">
    <property type="entry name" value="ATPASEA"/>
</dbReference>
<keyword evidence="4 12" id="KW-1003">Cell membrane</keyword>